<dbReference type="InterPro" id="IPR002508">
    <property type="entry name" value="MurNAc-LAA_cat"/>
</dbReference>
<evidence type="ECO:0000256" key="9">
    <source>
        <dbReference type="ARBA" id="ARBA00074581"/>
    </source>
</evidence>
<dbReference type="PATRIC" id="fig|45056.6.peg.1873"/>
<dbReference type="CDD" id="cd02696">
    <property type="entry name" value="MurNAc-LAA"/>
    <property type="match status" value="1"/>
</dbReference>
<feature type="domain" description="MurNAc-LAA" evidence="11">
    <location>
        <begin position="234"/>
        <end position="391"/>
    </location>
</feature>
<reference evidence="12 14" key="1">
    <citation type="submission" date="2015-11" db="EMBL/GenBank/DDBJ databases">
        <title>Identification of large and diverse effector repertoires of 38 Legionella species.</title>
        <authorList>
            <person name="Burstein D."/>
            <person name="Amaro F."/>
            <person name="Zusman T."/>
            <person name="Lifshitz Z."/>
            <person name="Cohen O."/>
            <person name="Gilbert J.A."/>
            <person name="Pupko T."/>
            <person name="Shuman H.A."/>
            <person name="Segal G."/>
        </authorList>
    </citation>
    <scope>NUCLEOTIDE SEQUENCE [LARGE SCALE GENOMIC DNA]</scope>
    <source>
        <strain evidence="12 14">1762-AUS-E</strain>
    </source>
</reference>
<dbReference type="Gene3D" id="3.40.630.40">
    <property type="entry name" value="Zn-dependent exopeptidases"/>
    <property type="match status" value="1"/>
</dbReference>
<sequence length="410" mass="46005">MRMAISILKLLCVLLFTTKSFSATLESLKVIEKRGQTEVLLYIKGEYTHKTFFLPNPERVVIDLGKTNSAFNITKVNHSQQSIRSIRRGQPNAQTIRLVFELQNATRYNTYEIPQGLRIVFNSKLTVTKAKYPPNVPTINPVQVTKRNINKNRKNTKPLVATHTPKSNLRDVIIVLDPGHGGKDPGAIGPTKKAEKEVVLAIAKKLKQIIDRQPGMKAVLTRDGDYYIELRERLNIARKYNADVFISIHADAFINKNSHGASVFALSQRGATSEAARWLAEKENYSELGGVNLADLDDQNGIIRSVLIDLSQTATISAGLQMGSRVLQNLDSITNLHNIKVEQARFVVLKSPDIPSILIETGFISNPQEERNLTSPAYQTKLTQAIFNGIKRYFWDYPPQGSRIESLSKW</sequence>
<evidence type="ECO:0000313" key="13">
    <source>
        <dbReference type="EMBL" id="VEH85887.1"/>
    </source>
</evidence>
<keyword evidence="14" id="KW-1185">Reference proteome</keyword>
<dbReference type="RefSeq" id="WP_058462883.1">
    <property type="nucleotide sequence ID" value="NZ_CAAAHS010000006.1"/>
</dbReference>
<dbReference type="KEGG" id="ladl:NCTC12735_01529"/>
<dbReference type="Pfam" id="PF01520">
    <property type="entry name" value="Amidase_3"/>
    <property type="match status" value="1"/>
</dbReference>
<dbReference type="GO" id="GO:0009253">
    <property type="term" value="P:peptidoglycan catabolic process"/>
    <property type="evidence" value="ECO:0007669"/>
    <property type="project" value="InterPro"/>
</dbReference>
<evidence type="ECO:0000259" key="11">
    <source>
        <dbReference type="SMART" id="SM00646"/>
    </source>
</evidence>
<organism evidence="12 14">
    <name type="scientific">Legionella adelaidensis</name>
    <dbReference type="NCBI Taxonomy" id="45056"/>
    <lineage>
        <taxon>Bacteria</taxon>
        <taxon>Pseudomonadati</taxon>
        <taxon>Pseudomonadota</taxon>
        <taxon>Gammaproteobacteria</taxon>
        <taxon>Legionellales</taxon>
        <taxon>Legionellaceae</taxon>
        <taxon>Legionella</taxon>
    </lineage>
</organism>
<comment type="catalytic activity">
    <reaction evidence="1">
        <text>Hydrolyzes the link between N-acetylmuramoyl residues and L-amino acid residues in certain cell-wall glycopeptides.</text>
        <dbReference type="EC" id="3.5.1.28"/>
    </reaction>
</comment>
<evidence type="ECO:0000313" key="15">
    <source>
        <dbReference type="Proteomes" id="UP000281170"/>
    </source>
</evidence>
<evidence type="ECO:0000313" key="12">
    <source>
        <dbReference type="EMBL" id="KTC64519.1"/>
    </source>
</evidence>
<evidence type="ECO:0000256" key="6">
    <source>
        <dbReference type="ARBA" id="ARBA00022764"/>
    </source>
</evidence>
<dbReference type="GO" id="GO:0008745">
    <property type="term" value="F:N-acetylmuramoyl-L-alanine amidase activity"/>
    <property type="evidence" value="ECO:0007669"/>
    <property type="project" value="UniProtKB-EC"/>
</dbReference>
<evidence type="ECO:0000256" key="7">
    <source>
        <dbReference type="ARBA" id="ARBA00022801"/>
    </source>
</evidence>
<evidence type="ECO:0000256" key="1">
    <source>
        <dbReference type="ARBA" id="ARBA00001561"/>
    </source>
</evidence>
<name>A0A0W0R0B8_9GAMM</name>
<feature type="chain" id="PRO_5033245148" description="N-acetylmuramoyl-L-alanine amidase AmiC" evidence="10">
    <location>
        <begin position="23"/>
        <end position="410"/>
    </location>
</feature>
<dbReference type="PANTHER" id="PTHR30404:SF0">
    <property type="entry name" value="N-ACETYLMURAMOYL-L-ALANINE AMIDASE AMIC"/>
    <property type="match status" value="1"/>
</dbReference>
<dbReference type="PANTHER" id="PTHR30404">
    <property type="entry name" value="N-ACETYLMURAMOYL-L-ALANINE AMIDASE"/>
    <property type="match status" value="1"/>
</dbReference>
<evidence type="ECO:0000256" key="2">
    <source>
        <dbReference type="ARBA" id="ARBA00004418"/>
    </source>
</evidence>
<accession>A0A0W0R0B8</accession>
<evidence type="ECO:0000256" key="8">
    <source>
        <dbReference type="ARBA" id="ARBA00023316"/>
    </source>
</evidence>
<dbReference type="Proteomes" id="UP000281170">
    <property type="component" value="Plasmid 24"/>
</dbReference>
<dbReference type="EMBL" id="LNKA01000019">
    <property type="protein sequence ID" value="KTC64519.1"/>
    <property type="molecule type" value="Genomic_DNA"/>
</dbReference>
<dbReference type="STRING" id="45056.Lade_1813"/>
<dbReference type="EMBL" id="LR134433">
    <property type="protein sequence ID" value="VEH85887.1"/>
    <property type="molecule type" value="Genomic_DNA"/>
</dbReference>
<dbReference type="SUPFAM" id="SSF53187">
    <property type="entry name" value="Zn-dependent exopeptidases"/>
    <property type="match status" value="1"/>
</dbReference>
<dbReference type="AlphaFoldDB" id="A0A0W0R0B8"/>
<keyword evidence="6" id="KW-0574">Periplasm</keyword>
<dbReference type="EC" id="3.5.1.28" evidence="4"/>
<feature type="signal peptide" evidence="10">
    <location>
        <begin position="1"/>
        <end position="22"/>
    </location>
</feature>
<dbReference type="SMART" id="SM00646">
    <property type="entry name" value="Ami_3"/>
    <property type="match status" value="1"/>
</dbReference>
<dbReference type="GO" id="GO:0071555">
    <property type="term" value="P:cell wall organization"/>
    <property type="evidence" value="ECO:0007669"/>
    <property type="project" value="UniProtKB-KW"/>
</dbReference>
<dbReference type="GO" id="GO:0030288">
    <property type="term" value="C:outer membrane-bounded periplasmic space"/>
    <property type="evidence" value="ECO:0007669"/>
    <property type="project" value="TreeGrafter"/>
</dbReference>
<keyword evidence="7 13" id="KW-0378">Hydrolase</keyword>
<keyword evidence="13" id="KW-0614">Plasmid</keyword>
<keyword evidence="5 10" id="KW-0732">Signal</keyword>
<keyword evidence="8" id="KW-0961">Cell wall biogenesis/degradation</keyword>
<dbReference type="Pfam" id="PF11741">
    <property type="entry name" value="AMIN"/>
    <property type="match status" value="1"/>
</dbReference>
<evidence type="ECO:0000256" key="10">
    <source>
        <dbReference type="SAM" id="SignalP"/>
    </source>
</evidence>
<geneLocation type="plasmid" evidence="13 15">
    <name>24</name>
</geneLocation>
<evidence type="ECO:0000256" key="4">
    <source>
        <dbReference type="ARBA" id="ARBA00011901"/>
    </source>
</evidence>
<protein>
    <recommendedName>
        <fullName evidence="9">N-acetylmuramoyl-L-alanine amidase AmiC</fullName>
        <ecNumber evidence="4">3.5.1.28</ecNumber>
    </recommendedName>
</protein>
<evidence type="ECO:0000313" key="14">
    <source>
        <dbReference type="Proteomes" id="UP000054859"/>
    </source>
</evidence>
<dbReference type="FunFam" id="3.40.630.40:FF:000001">
    <property type="entry name" value="N-acetylmuramoyl-L-alanine amidase"/>
    <property type="match status" value="1"/>
</dbReference>
<evidence type="ECO:0000256" key="3">
    <source>
        <dbReference type="ARBA" id="ARBA00010860"/>
    </source>
</evidence>
<reference evidence="13 15" key="2">
    <citation type="submission" date="2018-12" db="EMBL/GenBank/DDBJ databases">
        <authorList>
            <consortium name="Pathogen Informatics"/>
        </authorList>
    </citation>
    <scope>NUCLEOTIDE SEQUENCE [LARGE SCALE GENOMIC DNA]</scope>
    <source>
        <strain evidence="13 15">NCTC12735</strain>
        <plasmid evidence="15">24</plasmid>
    </source>
</reference>
<proteinExistence type="inferred from homology"/>
<comment type="similarity">
    <text evidence="3">Belongs to the N-acetylmuramoyl-L-alanine amidase 3 family.</text>
</comment>
<comment type="subcellular location">
    <subcellularLocation>
        <location evidence="2">Periplasm</location>
    </subcellularLocation>
</comment>
<evidence type="ECO:0000256" key="5">
    <source>
        <dbReference type="ARBA" id="ARBA00022729"/>
    </source>
</evidence>
<dbReference type="Proteomes" id="UP000054859">
    <property type="component" value="Unassembled WGS sequence"/>
</dbReference>
<dbReference type="InterPro" id="IPR021731">
    <property type="entry name" value="AMIN_dom"/>
</dbReference>
<dbReference type="Gene3D" id="2.60.40.3500">
    <property type="match status" value="1"/>
</dbReference>
<dbReference type="InterPro" id="IPR050695">
    <property type="entry name" value="N-acetylmuramoyl_amidase_3"/>
</dbReference>
<gene>
    <name evidence="12" type="primary">amiB</name>
    <name evidence="12" type="ORF">Lade_1813</name>
    <name evidence="13" type="ORF">NCTC12735_01529</name>
</gene>